<evidence type="ECO:0000256" key="1">
    <source>
        <dbReference type="SAM" id="Phobius"/>
    </source>
</evidence>
<dbReference type="AlphaFoldDB" id="A0A645DRR5"/>
<keyword evidence="1" id="KW-0812">Transmembrane</keyword>
<organism evidence="2">
    <name type="scientific">bioreactor metagenome</name>
    <dbReference type="NCBI Taxonomy" id="1076179"/>
    <lineage>
        <taxon>unclassified sequences</taxon>
        <taxon>metagenomes</taxon>
        <taxon>ecological metagenomes</taxon>
    </lineage>
</organism>
<keyword evidence="1" id="KW-0472">Membrane</keyword>
<reference evidence="2" key="1">
    <citation type="submission" date="2019-08" db="EMBL/GenBank/DDBJ databases">
        <authorList>
            <person name="Kucharzyk K."/>
            <person name="Murdoch R.W."/>
            <person name="Higgins S."/>
            <person name="Loffler F."/>
        </authorList>
    </citation>
    <scope>NUCLEOTIDE SEQUENCE</scope>
</reference>
<accession>A0A645DRR5</accession>
<protein>
    <submittedName>
        <fullName evidence="2">Uncharacterized protein</fullName>
    </submittedName>
</protein>
<dbReference type="EMBL" id="VSSQ01038453">
    <property type="protein sequence ID" value="MPM91393.1"/>
    <property type="molecule type" value="Genomic_DNA"/>
</dbReference>
<name>A0A645DRR5_9ZZZZ</name>
<evidence type="ECO:0000313" key="2">
    <source>
        <dbReference type="EMBL" id="MPM91393.1"/>
    </source>
</evidence>
<gene>
    <name evidence="2" type="ORF">SDC9_138521</name>
</gene>
<feature type="transmembrane region" description="Helical" evidence="1">
    <location>
        <begin position="147"/>
        <end position="168"/>
    </location>
</feature>
<comment type="caution">
    <text evidence="2">The sequence shown here is derived from an EMBL/GenBank/DDBJ whole genome shotgun (WGS) entry which is preliminary data.</text>
</comment>
<proteinExistence type="predicted"/>
<keyword evidence="1" id="KW-1133">Transmembrane helix</keyword>
<sequence length="176" mass="19658">MPLARIELEIGEANFARSYDLYDGEGQWLASGKLKRVTAGGVCKIDEVAIVLAGERAERYRLEIANDDNPPLTITRISGRSEVWSLLFFIPQPDRMPLRCAYGTEAGVPGFDIGEVAHYTPGEHYAPFVPGEELRQAAMPARRNYRWLYRVVMALVAVGIAAVVFWGMKKVNTLEK</sequence>